<dbReference type="GO" id="GO:0070006">
    <property type="term" value="F:metalloaminopeptidase activity"/>
    <property type="evidence" value="ECO:0007669"/>
    <property type="project" value="TreeGrafter"/>
</dbReference>
<dbReference type="FunFam" id="2.60.40.1910:FF:000002">
    <property type="entry name" value="Aminopeptidase"/>
    <property type="match status" value="1"/>
</dbReference>
<feature type="binding site" evidence="12">
    <location>
        <position position="321"/>
    </location>
    <ligand>
        <name>Zn(2+)</name>
        <dbReference type="ChEBI" id="CHEBI:29105"/>
        <note>catalytic</note>
    </ligand>
</feature>
<evidence type="ECO:0000259" key="17">
    <source>
        <dbReference type="Pfam" id="PF17900"/>
    </source>
</evidence>
<evidence type="ECO:0000256" key="5">
    <source>
        <dbReference type="ARBA" id="ARBA00022670"/>
    </source>
</evidence>
<dbReference type="GO" id="GO:0016285">
    <property type="term" value="F:alanyl aminopeptidase activity"/>
    <property type="evidence" value="ECO:0007669"/>
    <property type="project" value="UniProtKB-EC"/>
</dbReference>
<dbReference type="GO" id="GO:0006508">
    <property type="term" value="P:proteolysis"/>
    <property type="evidence" value="ECO:0007669"/>
    <property type="project" value="UniProtKB-KW"/>
</dbReference>
<organism evidence="18 19">
    <name type="scientific">Lottia gigantea</name>
    <name type="common">Giant owl limpet</name>
    <dbReference type="NCBI Taxonomy" id="225164"/>
    <lineage>
        <taxon>Eukaryota</taxon>
        <taxon>Metazoa</taxon>
        <taxon>Spiralia</taxon>
        <taxon>Lophotrochozoa</taxon>
        <taxon>Mollusca</taxon>
        <taxon>Gastropoda</taxon>
        <taxon>Patellogastropoda</taxon>
        <taxon>Lottioidea</taxon>
        <taxon>Lottiidae</taxon>
        <taxon>Lottia</taxon>
    </lineage>
</organism>
<feature type="site" description="Transition state stabilizer" evidence="13">
    <location>
        <position position="403"/>
    </location>
</feature>
<keyword evidence="7 14" id="KW-0378">Hydrolase</keyword>
<dbReference type="PRINTS" id="PR00756">
    <property type="entry name" value="ALADIPTASE"/>
</dbReference>
<evidence type="ECO:0000256" key="11">
    <source>
        <dbReference type="PIRSR" id="PIRSR634016-1"/>
    </source>
</evidence>
<dbReference type="GO" id="GO:0008270">
    <property type="term" value="F:zinc ion binding"/>
    <property type="evidence" value="ECO:0007669"/>
    <property type="project" value="UniProtKB-UniRule"/>
</dbReference>
<evidence type="ECO:0000256" key="2">
    <source>
        <dbReference type="ARBA" id="ARBA00010136"/>
    </source>
</evidence>
<dbReference type="PANTHER" id="PTHR11533">
    <property type="entry name" value="PROTEASE M1 ZINC METALLOPROTEASE"/>
    <property type="match status" value="1"/>
</dbReference>
<dbReference type="Pfam" id="PF01433">
    <property type="entry name" value="Peptidase_M1"/>
    <property type="match status" value="1"/>
</dbReference>
<dbReference type="InterPro" id="IPR024571">
    <property type="entry name" value="ERAP1-like_C_dom"/>
</dbReference>
<feature type="binding site" evidence="12">
    <location>
        <position position="317"/>
    </location>
    <ligand>
        <name>Zn(2+)</name>
        <dbReference type="ChEBI" id="CHEBI:29105"/>
        <note>catalytic</note>
    </ligand>
</feature>
<feature type="domain" description="Peptidase M1 membrane alanine aminopeptidase" evidence="15">
    <location>
        <begin position="245"/>
        <end position="462"/>
    </location>
</feature>
<dbReference type="InterPro" id="IPR042097">
    <property type="entry name" value="Aminopeptidase_N-like_N_sf"/>
</dbReference>
<feature type="active site" description="Proton acceptor" evidence="11">
    <location>
        <position position="318"/>
    </location>
</feature>
<comment type="catalytic activity">
    <reaction evidence="10">
        <text>Release of an N-terminal amino acid, preferentially alanine, from a wide range of peptides, amides and arylamides.</text>
        <dbReference type="EC" id="3.4.11.14"/>
    </reaction>
</comment>
<evidence type="ECO:0000256" key="3">
    <source>
        <dbReference type="ARBA" id="ARBA00022438"/>
    </source>
</evidence>
<dbReference type="GO" id="GO:0043171">
    <property type="term" value="P:peptide catabolic process"/>
    <property type="evidence" value="ECO:0007669"/>
    <property type="project" value="TreeGrafter"/>
</dbReference>
<dbReference type="MEROPS" id="M01.010"/>
<evidence type="ECO:0000256" key="1">
    <source>
        <dbReference type="ARBA" id="ARBA00004496"/>
    </source>
</evidence>
<evidence type="ECO:0000256" key="12">
    <source>
        <dbReference type="PIRSR" id="PIRSR634016-3"/>
    </source>
</evidence>
<dbReference type="InterPro" id="IPR045357">
    <property type="entry name" value="Aminopeptidase_N-like_N"/>
</dbReference>
<dbReference type="InterPro" id="IPR050344">
    <property type="entry name" value="Peptidase_M1_aminopeptidases"/>
</dbReference>
<dbReference type="PANTHER" id="PTHR11533:SF174">
    <property type="entry name" value="PUROMYCIN-SENSITIVE AMINOPEPTIDASE-RELATED"/>
    <property type="match status" value="1"/>
</dbReference>
<dbReference type="CDD" id="cd09601">
    <property type="entry name" value="M1_APN-Q_like"/>
    <property type="match status" value="1"/>
</dbReference>
<keyword evidence="3 14" id="KW-0031">Aminopeptidase</keyword>
<protein>
    <recommendedName>
        <fullName evidence="14">Aminopeptidase</fullName>
        <ecNumber evidence="14">3.4.11.-</ecNumber>
    </recommendedName>
</protein>
<evidence type="ECO:0000256" key="6">
    <source>
        <dbReference type="ARBA" id="ARBA00022723"/>
    </source>
</evidence>
<proteinExistence type="inferred from homology"/>
<comment type="subcellular location">
    <subcellularLocation>
        <location evidence="1">Cytoplasm</location>
    </subcellularLocation>
</comment>
<dbReference type="GO" id="GO:0005737">
    <property type="term" value="C:cytoplasm"/>
    <property type="evidence" value="ECO:0007669"/>
    <property type="project" value="UniProtKB-SubCell"/>
</dbReference>
<evidence type="ECO:0000256" key="8">
    <source>
        <dbReference type="ARBA" id="ARBA00022833"/>
    </source>
</evidence>
<feature type="domain" description="Aminopeptidase N-like N-terminal" evidence="17">
    <location>
        <begin position="24"/>
        <end position="210"/>
    </location>
</feature>
<dbReference type="GeneID" id="20245536"/>
<dbReference type="RefSeq" id="XP_009054908.1">
    <property type="nucleotide sequence ID" value="XM_009056660.1"/>
</dbReference>
<comment type="similarity">
    <text evidence="2 14">Belongs to the peptidase M1 family.</text>
</comment>
<keyword evidence="4" id="KW-0963">Cytoplasm</keyword>
<dbReference type="SUPFAM" id="SSF63737">
    <property type="entry name" value="Leukotriene A4 hydrolase N-terminal domain"/>
    <property type="match status" value="1"/>
</dbReference>
<dbReference type="OrthoDB" id="275509at2759"/>
<dbReference type="EC" id="3.4.11.-" evidence="14"/>
<dbReference type="EMBL" id="KB201810">
    <property type="protein sequence ID" value="ESO94410.1"/>
    <property type="molecule type" value="Genomic_DNA"/>
</dbReference>
<feature type="binding site" evidence="12">
    <location>
        <position position="340"/>
    </location>
    <ligand>
        <name>Zn(2+)</name>
        <dbReference type="ChEBI" id="CHEBI:29105"/>
        <note>catalytic</note>
    </ligand>
</feature>
<comment type="cofactor">
    <cofactor evidence="12 14">
        <name>Zn(2+)</name>
        <dbReference type="ChEBI" id="CHEBI:29105"/>
    </cofactor>
    <text evidence="12 14">Binds 1 zinc ion per subunit.</text>
</comment>
<keyword evidence="5 14" id="KW-0645">Protease</keyword>
<dbReference type="Gene3D" id="1.25.50.20">
    <property type="match status" value="1"/>
</dbReference>
<dbReference type="FunFam" id="2.60.40.1730:FF:000002">
    <property type="entry name" value="Aminopeptidase"/>
    <property type="match status" value="1"/>
</dbReference>
<dbReference type="OMA" id="FIPCVDH"/>
<keyword evidence="9 14" id="KW-0482">Metalloprotease</keyword>
<dbReference type="Pfam" id="PF17900">
    <property type="entry name" value="Peptidase_M1_N"/>
    <property type="match status" value="1"/>
</dbReference>
<dbReference type="CTD" id="20245536"/>
<accession>V4AGZ2</accession>
<evidence type="ECO:0000256" key="4">
    <source>
        <dbReference type="ARBA" id="ARBA00022490"/>
    </source>
</evidence>
<keyword evidence="19" id="KW-1185">Reference proteome</keyword>
<evidence type="ECO:0000256" key="13">
    <source>
        <dbReference type="PIRSR" id="PIRSR634016-4"/>
    </source>
</evidence>
<dbReference type="AlphaFoldDB" id="V4AGZ2"/>
<dbReference type="InterPro" id="IPR034016">
    <property type="entry name" value="M1_APN-typ"/>
</dbReference>
<dbReference type="HOGENOM" id="CLU_003705_0_1_1"/>
<dbReference type="InterPro" id="IPR014782">
    <property type="entry name" value="Peptidase_M1_dom"/>
</dbReference>
<sequence>MYRQYKEAMGDGRPEFQRLSTNVVPINYKITLIPDLDKFVFDGEEVVQVQIKKPTKTIVLHSLDIIVKSAYYQHADSKQKEEGRISYGSTVEETAIFTFSNDLKQGNGSLFLTFSGELNNKMKGFYRSQYTKSDGTTAFNAVTHFEATDARRAFPCCDEPAVKATFDISMIVPHDKTALSNMPVKSDVPSSDKKMKTVTFDTTPIMSTYLIAFTVGDYDYVEGTDADGILVRIYTPAGKKEQGRFALDVAVKTLPFYYKYFGIKYMLPKIDLLSVADFAIGAMENWGLLTFKEALILVDPENSSAVSKQHVALVVGHELAHQWFGNLVTMDWWTDLWLKEGFATWIEYLCVDYCFPQWDIWTAFVNDCLIRAVNLDCLHNSHPIEVKVGHPSEIDEIFDGISYSKGASIIRMLSDYLGNEDFRKGLNIYLNRHAYKNAETEDLWQALAEASGKPVKSIMDTWTKQMGYPVLKVERKQESEKCILNISQNRFLADGKIGEGEDLKWLVPISITTSTSPTTPVKTILLDQDCVTVELPGVTQSQWVKINSGSVGVYRVQYTTDMLHSLIPAIKDKTLPCRDRLGLEEDLFALSRAGFISTVDVLTVIEAYTNETVCTVWNTLSSNLSSLANILQYTEYFDIYKQFVRKLFKPIAQKLGWEDKTGVDEAILRGIVLNKVGRYGDEATVTEARKRFKDHVSGIKPLAADLRGCVYGTVLTHGDEEVFNQMMQLYEKAELQQEQRRILMNLGSIQDEKLIQKVLDLAISDKIRYQDTPLTLGGTTGTIKGRDLAWIFLKTHWNDLKTRYKCGLLTRLVQAPTSGFATEEMAREIEAFFQANPSPGTERTVQQVIENTCIRAAWLEREKQPVGDWLKKNMA</sequence>
<dbReference type="InterPro" id="IPR001930">
    <property type="entry name" value="Peptidase_M1"/>
</dbReference>
<dbReference type="Gene3D" id="2.60.40.1730">
    <property type="entry name" value="tricorn interacting facor f3 domain"/>
    <property type="match status" value="1"/>
</dbReference>
<dbReference type="InterPro" id="IPR027268">
    <property type="entry name" value="Peptidase_M4/M1_CTD_sf"/>
</dbReference>
<dbReference type="GO" id="GO:0005615">
    <property type="term" value="C:extracellular space"/>
    <property type="evidence" value="ECO:0007669"/>
    <property type="project" value="TreeGrafter"/>
</dbReference>
<dbReference type="FunFam" id="1.25.50.20:FF:000002">
    <property type="entry name" value="Aminopeptidase"/>
    <property type="match status" value="1"/>
</dbReference>
<evidence type="ECO:0000259" key="16">
    <source>
        <dbReference type="Pfam" id="PF11838"/>
    </source>
</evidence>
<evidence type="ECO:0000313" key="19">
    <source>
        <dbReference type="Proteomes" id="UP000030746"/>
    </source>
</evidence>
<keyword evidence="8 12" id="KW-0862">Zinc</keyword>
<evidence type="ECO:0000256" key="14">
    <source>
        <dbReference type="RuleBase" id="RU364040"/>
    </source>
</evidence>
<evidence type="ECO:0000256" key="9">
    <source>
        <dbReference type="ARBA" id="ARBA00023049"/>
    </source>
</evidence>
<dbReference type="Pfam" id="PF11838">
    <property type="entry name" value="ERAP1_C"/>
    <property type="match status" value="1"/>
</dbReference>
<dbReference type="Proteomes" id="UP000030746">
    <property type="component" value="Unassembled WGS sequence"/>
</dbReference>
<dbReference type="Gene3D" id="2.60.40.1910">
    <property type="match status" value="1"/>
</dbReference>
<feature type="domain" description="ERAP1-like C-terminal" evidence="16">
    <location>
        <begin position="543"/>
        <end position="851"/>
    </location>
</feature>
<evidence type="ECO:0000256" key="10">
    <source>
        <dbReference type="ARBA" id="ARBA00052895"/>
    </source>
</evidence>
<dbReference type="GO" id="GO:0042277">
    <property type="term" value="F:peptide binding"/>
    <property type="evidence" value="ECO:0007669"/>
    <property type="project" value="TreeGrafter"/>
</dbReference>
<dbReference type="KEGG" id="lgi:LOTGIDRAFT_202512"/>
<reference evidence="18 19" key="1">
    <citation type="journal article" date="2013" name="Nature">
        <title>Insights into bilaterian evolution from three spiralian genomes.</title>
        <authorList>
            <person name="Simakov O."/>
            <person name="Marletaz F."/>
            <person name="Cho S.J."/>
            <person name="Edsinger-Gonzales E."/>
            <person name="Havlak P."/>
            <person name="Hellsten U."/>
            <person name="Kuo D.H."/>
            <person name="Larsson T."/>
            <person name="Lv J."/>
            <person name="Arendt D."/>
            <person name="Savage R."/>
            <person name="Osoegawa K."/>
            <person name="de Jong P."/>
            <person name="Grimwood J."/>
            <person name="Chapman J.A."/>
            <person name="Shapiro H."/>
            <person name="Aerts A."/>
            <person name="Otillar R.P."/>
            <person name="Terry A.Y."/>
            <person name="Boore J.L."/>
            <person name="Grigoriev I.V."/>
            <person name="Lindberg D.R."/>
            <person name="Seaver E.C."/>
            <person name="Weisblat D.A."/>
            <person name="Putnam N.H."/>
            <person name="Rokhsar D.S."/>
        </authorList>
    </citation>
    <scope>NUCLEOTIDE SEQUENCE [LARGE SCALE GENOMIC DNA]</scope>
</reference>
<name>V4AGZ2_LOTGI</name>
<dbReference type="FunFam" id="1.10.390.10:FF:000001">
    <property type="entry name" value="Aminopeptidase"/>
    <property type="match status" value="1"/>
</dbReference>
<gene>
    <name evidence="18" type="ORF">LOTGIDRAFT_202512</name>
</gene>
<dbReference type="Gene3D" id="1.10.390.10">
    <property type="entry name" value="Neutral Protease Domain 2"/>
    <property type="match status" value="1"/>
</dbReference>
<evidence type="ECO:0000256" key="7">
    <source>
        <dbReference type="ARBA" id="ARBA00022801"/>
    </source>
</evidence>
<keyword evidence="6 12" id="KW-0479">Metal-binding</keyword>
<evidence type="ECO:0000259" key="15">
    <source>
        <dbReference type="Pfam" id="PF01433"/>
    </source>
</evidence>
<dbReference type="SUPFAM" id="SSF55486">
    <property type="entry name" value="Metalloproteases ('zincins'), catalytic domain"/>
    <property type="match status" value="1"/>
</dbReference>
<dbReference type="GO" id="GO:0016020">
    <property type="term" value="C:membrane"/>
    <property type="evidence" value="ECO:0007669"/>
    <property type="project" value="TreeGrafter"/>
</dbReference>
<evidence type="ECO:0000313" key="18">
    <source>
        <dbReference type="EMBL" id="ESO94410.1"/>
    </source>
</evidence>